<dbReference type="PANTHER" id="PTHR42953">
    <property type="entry name" value="HIGH-AFFINITY ZINC UPTAKE SYSTEM PROTEIN ZNUA-RELATED"/>
    <property type="match status" value="1"/>
</dbReference>
<sequence length="303" mass="33191">MDRRRLAVLLAAGVLALVLASAAYIAGQSSGHGSNSADKGLLVVVSFPNIEYDVSQLLCSGDRVYVIASSSVDPHEYQLTVDDIDHVKRADLVITLGHAPFEVKLRSLVDKDKLIEIPSIKGMRILVNPDTGSVNPHMIIYDPYNYILFVKEVAAKLASLRPDCSSYYLGRASELEAEVKRLTSEAPRVHVRAIASLPYIQYAVDWLGIDVIKFLSREHGVPVTPEDMEQIKQAIADGSAVLAIISVYNGKPATRADARLLEIAEEYGIPVLRVPSPYEPGTIPYKLGQIIEQVKELSNDTNN</sequence>
<keyword evidence="2" id="KW-0813">Transport</keyword>
<keyword evidence="3" id="KW-0479">Metal-binding</keyword>
<protein>
    <recommendedName>
        <fullName evidence="7">ABC transporter substrate-binding protein</fullName>
    </recommendedName>
</protein>
<dbReference type="Gene3D" id="3.40.50.1980">
    <property type="entry name" value="Nitrogenase molybdenum iron protein domain"/>
    <property type="match status" value="1"/>
</dbReference>
<name>A0ABM8J0R5_9CREN</name>
<organism evidence="5 6">
    <name type="scientific">Pyrodictium abyssi</name>
    <dbReference type="NCBI Taxonomy" id="54256"/>
    <lineage>
        <taxon>Archaea</taxon>
        <taxon>Thermoproteota</taxon>
        <taxon>Thermoprotei</taxon>
        <taxon>Desulfurococcales</taxon>
        <taxon>Pyrodictiaceae</taxon>
        <taxon>Pyrodictium</taxon>
    </lineage>
</organism>
<dbReference type="InterPro" id="IPR050492">
    <property type="entry name" value="Bact_metal-bind_prot9"/>
</dbReference>
<dbReference type="EMBL" id="AP028907">
    <property type="protein sequence ID" value="BES82509.1"/>
    <property type="molecule type" value="Genomic_DNA"/>
</dbReference>
<proteinExistence type="predicted"/>
<accession>A0ABM8J0R5</accession>
<dbReference type="Proteomes" id="UP001341135">
    <property type="component" value="Chromosome"/>
</dbReference>
<evidence type="ECO:0000256" key="4">
    <source>
        <dbReference type="ARBA" id="ARBA00022729"/>
    </source>
</evidence>
<dbReference type="RefSeq" id="WP_338249901.1">
    <property type="nucleotide sequence ID" value="NZ_AP028907.1"/>
</dbReference>
<dbReference type="InterPro" id="IPR006127">
    <property type="entry name" value="ZnuA-like"/>
</dbReference>
<dbReference type="PANTHER" id="PTHR42953:SF1">
    <property type="entry name" value="METAL-BINDING PROTEIN HI_0362-RELATED"/>
    <property type="match status" value="1"/>
</dbReference>
<gene>
    <name evidence="5" type="ORF">PABY_20760</name>
</gene>
<dbReference type="Pfam" id="PF01297">
    <property type="entry name" value="ZnuA"/>
    <property type="match status" value="1"/>
</dbReference>
<evidence type="ECO:0000256" key="3">
    <source>
        <dbReference type="ARBA" id="ARBA00022723"/>
    </source>
</evidence>
<evidence type="ECO:0000256" key="1">
    <source>
        <dbReference type="ARBA" id="ARBA00004196"/>
    </source>
</evidence>
<comment type="subcellular location">
    <subcellularLocation>
        <location evidence="1">Cell envelope</location>
    </subcellularLocation>
</comment>
<keyword evidence="6" id="KW-1185">Reference proteome</keyword>
<evidence type="ECO:0000256" key="2">
    <source>
        <dbReference type="ARBA" id="ARBA00022448"/>
    </source>
</evidence>
<evidence type="ECO:0000313" key="6">
    <source>
        <dbReference type="Proteomes" id="UP001341135"/>
    </source>
</evidence>
<dbReference type="SUPFAM" id="SSF53807">
    <property type="entry name" value="Helical backbone' metal receptor"/>
    <property type="match status" value="1"/>
</dbReference>
<evidence type="ECO:0008006" key="7">
    <source>
        <dbReference type="Google" id="ProtNLM"/>
    </source>
</evidence>
<keyword evidence="4" id="KW-0732">Signal</keyword>
<dbReference type="GeneID" id="89290081"/>
<evidence type="ECO:0000313" key="5">
    <source>
        <dbReference type="EMBL" id="BES82509.1"/>
    </source>
</evidence>
<reference evidence="5 6" key="1">
    <citation type="submission" date="2023-09" db="EMBL/GenBank/DDBJ databases">
        <title>Pyrofollis japonicus gen. nov. sp. nov., a novel member of the family Pyrodictiaceae isolated from the Iheya North hydrothermal field.</title>
        <authorList>
            <person name="Miyazaki U."/>
            <person name="Sanari M."/>
            <person name="Tame A."/>
            <person name="Kitajima M."/>
            <person name="Okamoto A."/>
            <person name="Sawayama S."/>
            <person name="Miyazaki J."/>
            <person name="Takai K."/>
            <person name="Nakagawa S."/>
        </authorList>
    </citation>
    <scope>NUCLEOTIDE SEQUENCE [LARGE SCALE GENOMIC DNA]</scope>
    <source>
        <strain evidence="5 6">AV2</strain>
    </source>
</reference>